<reference evidence="3" key="1">
    <citation type="submission" date="2013-10" db="EMBL/GenBank/DDBJ databases">
        <title>Genomic analysis of the causative agents of coccidiosis in chickens.</title>
        <authorList>
            <person name="Reid A.J."/>
            <person name="Blake D."/>
            <person name="Billington K."/>
            <person name="Browne H."/>
            <person name="Dunn M."/>
            <person name="Hung S."/>
            <person name="Kawahara F."/>
            <person name="Miranda-Saavedra D."/>
            <person name="Mourier T."/>
            <person name="Nagra H."/>
            <person name="Otto T.D."/>
            <person name="Rawlings N."/>
            <person name="Sanchez A."/>
            <person name="Sanders M."/>
            <person name="Subramaniam C."/>
            <person name="Tay Y."/>
            <person name="Dear P."/>
            <person name="Doerig C."/>
            <person name="Gruber A."/>
            <person name="Parkinson J."/>
            <person name="Shirley M."/>
            <person name="Wan K.L."/>
            <person name="Berriman M."/>
            <person name="Tomley F."/>
            <person name="Pain A."/>
        </authorList>
    </citation>
    <scope>NUCLEOTIDE SEQUENCE [LARGE SCALE GENOMIC DNA]</scope>
    <source>
        <strain evidence="3">Houghton</strain>
    </source>
</reference>
<accession>U6G3Y5</accession>
<evidence type="ECO:0000313" key="3">
    <source>
        <dbReference type="EMBL" id="CDI74207.1"/>
    </source>
</evidence>
<keyword evidence="2" id="KW-1133">Transmembrane helix</keyword>
<gene>
    <name evidence="3" type="ORF">EPH_0001790</name>
</gene>
<keyword evidence="2" id="KW-0812">Transmembrane</keyword>
<keyword evidence="4" id="KW-1185">Reference proteome</keyword>
<feature type="region of interest" description="Disordered" evidence="1">
    <location>
        <begin position="432"/>
        <end position="454"/>
    </location>
</feature>
<evidence type="ECO:0000313" key="4">
    <source>
        <dbReference type="Proteomes" id="UP000018201"/>
    </source>
</evidence>
<feature type="region of interest" description="Disordered" evidence="1">
    <location>
        <begin position="201"/>
        <end position="226"/>
    </location>
</feature>
<feature type="region of interest" description="Disordered" evidence="1">
    <location>
        <begin position="246"/>
        <end position="402"/>
    </location>
</feature>
<dbReference type="VEuPathDB" id="ToxoDB:EPH_0001790"/>
<feature type="non-terminal residue" evidence="3">
    <location>
        <position position="681"/>
    </location>
</feature>
<dbReference type="EMBL" id="HG689978">
    <property type="protein sequence ID" value="CDI74207.1"/>
    <property type="molecule type" value="Genomic_DNA"/>
</dbReference>
<keyword evidence="2" id="KW-0472">Membrane</keyword>
<protein>
    <submittedName>
        <fullName evidence="3">Uncharacterized protein</fullName>
    </submittedName>
</protein>
<reference evidence="3" key="2">
    <citation type="submission" date="2013-10" db="EMBL/GenBank/DDBJ databases">
        <authorList>
            <person name="Aslett M."/>
        </authorList>
    </citation>
    <scope>NUCLEOTIDE SEQUENCE [LARGE SCALE GENOMIC DNA]</scope>
    <source>
        <strain evidence="3">Houghton</strain>
    </source>
</reference>
<dbReference type="AlphaFoldDB" id="U6G3Y5"/>
<evidence type="ECO:0000256" key="2">
    <source>
        <dbReference type="SAM" id="Phobius"/>
    </source>
</evidence>
<feature type="region of interest" description="Disordered" evidence="1">
    <location>
        <begin position="157"/>
        <end position="183"/>
    </location>
</feature>
<name>U6G3Y5_9EIME</name>
<feature type="compositionally biased region" description="Low complexity" evidence="1">
    <location>
        <begin position="300"/>
        <end position="313"/>
    </location>
</feature>
<evidence type="ECO:0000256" key="1">
    <source>
        <dbReference type="SAM" id="MobiDB-lite"/>
    </source>
</evidence>
<feature type="transmembrane region" description="Helical" evidence="2">
    <location>
        <begin position="65"/>
        <end position="85"/>
    </location>
</feature>
<feature type="compositionally biased region" description="Basic and acidic residues" evidence="1">
    <location>
        <begin position="170"/>
        <end position="183"/>
    </location>
</feature>
<sequence>MDVNAMVTHDLKWEDAHSELASSLSHEAFNSPDAISHAETTRSDGFRPSLGTGLRQRRGDHKVSTHFWVLASTVTFVMIFAWLALCIAPRNGGKTARLVQRHLSDNWGEGELSTILEGCLELQEELGLQPVAPEHDEGPEVKKARLLLMLHGSAKAFERGREGSSSARQQEARELPDRHPEHEQSLPVEQFALNVPQHEVTFGSEGTTGLPDAPPNEESTRKRTAKIYPRSSYPLIFSLLEAPLPGKPAITKSGRRKKRASKTPYSGIEGGPGPTLRLDITRISKRRRGAKRASFTIETSASPAGASVSASDSKGTPESLEKGLSPDDWILGGHKGNPVQEVQGVEGEKSSKRTAKRPRLAGSAADTSTSRDPVLPGVSISNDQDAGEAASGSSYTGVWQGAAEKPAQQELVQAEKLVEGEAQEEMLPGVSISNDQDAGEAASGSSYTGAWQDAAEKAAQQELVQAEKLLEGEAQEEETLAGDASSSGLLSLKALLTRNNTAMRLHEAAWALRHPFVRLPKMEPTNIKITFEGANAFFGSFEKGTPMKNFVSMRSIFAKPSVTLRDAMQLMDDCSCLVAYVYQKLRHPYAKKNPFYVTRKLASLLMVLDYLVSTIEVLGDKMDAQSWWPQLTENIQIDYVFIKKLRTQRVTGELGALAVRLSGALATYKTGARPPPQEIIE</sequence>
<dbReference type="Proteomes" id="UP000018201">
    <property type="component" value="Unassembled WGS sequence"/>
</dbReference>
<organism evidence="3 4">
    <name type="scientific">Eimeria praecox</name>
    <dbReference type="NCBI Taxonomy" id="51316"/>
    <lineage>
        <taxon>Eukaryota</taxon>
        <taxon>Sar</taxon>
        <taxon>Alveolata</taxon>
        <taxon>Apicomplexa</taxon>
        <taxon>Conoidasida</taxon>
        <taxon>Coccidia</taxon>
        <taxon>Eucoccidiorida</taxon>
        <taxon>Eimeriorina</taxon>
        <taxon>Eimeriidae</taxon>
        <taxon>Eimeria</taxon>
    </lineage>
</organism>
<proteinExistence type="predicted"/>